<keyword evidence="1" id="KW-0732">Signal</keyword>
<accession>A0A428ME05</accession>
<feature type="chain" id="PRO_5019009095" evidence="1">
    <location>
        <begin position="20"/>
        <end position="241"/>
    </location>
</feature>
<evidence type="ECO:0000313" key="2">
    <source>
        <dbReference type="EMBL" id="RSL15105.1"/>
    </source>
</evidence>
<feature type="signal peptide" evidence="1">
    <location>
        <begin position="1"/>
        <end position="19"/>
    </location>
</feature>
<keyword evidence="3" id="KW-1185">Reference proteome</keyword>
<comment type="caution">
    <text evidence="2">The sequence shown here is derived from an EMBL/GenBank/DDBJ whole genome shotgun (WGS) entry which is preliminary data.</text>
</comment>
<dbReference type="Proteomes" id="UP000269669">
    <property type="component" value="Unassembled WGS sequence"/>
</dbReference>
<protein>
    <submittedName>
        <fullName evidence="2">Uncharacterized protein</fullName>
    </submittedName>
</protein>
<dbReference type="RefSeq" id="WP_125483888.1">
    <property type="nucleotide sequence ID" value="NZ_RSDW01000001.1"/>
</dbReference>
<dbReference type="PROSITE" id="PS51257">
    <property type="entry name" value="PROKAR_LIPOPROTEIN"/>
    <property type="match status" value="1"/>
</dbReference>
<reference evidence="2 3" key="1">
    <citation type="submission" date="2018-12" db="EMBL/GenBank/DDBJ databases">
        <title>Sequencing of bacterial isolates from soil warming experiment in Harvard Forest, Massachusetts, USA.</title>
        <authorList>
            <person name="Deangelis K."/>
        </authorList>
    </citation>
    <scope>NUCLEOTIDE SEQUENCE [LARGE SCALE GENOMIC DNA]</scope>
    <source>
        <strain evidence="2 3">EB153</strain>
    </source>
</reference>
<dbReference type="AlphaFoldDB" id="A0A428ME05"/>
<dbReference type="EMBL" id="RSDW01000001">
    <property type="protein sequence ID" value="RSL15105.1"/>
    <property type="molecule type" value="Genomic_DNA"/>
</dbReference>
<proteinExistence type="predicted"/>
<gene>
    <name evidence="2" type="ORF">EDE15_0581</name>
</gene>
<evidence type="ECO:0000313" key="3">
    <source>
        <dbReference type="Proteomes" id="UP000269669"/>
    </source>
</evidence>
<sequence>MRLLTLPLALVILAASCSAQLSLGGKKIDFGVKRKKPPTAEVILLNPATYTSGTNVSLQFKLNNFDESKGISVYMQNPCHAPETAVQVSPAIYKVDINISLSDIDGQCQITLRGLAQNENVTTLISYKQNRVDIAKITASLHEFINHKAWVATTSTGTSYTLQQASIQDDGLADHAVVAMLRDPKLPVPSMLAVMTPNKVQMTRMGCIMEGTFSGSTATLKRSQMVPASSCPDGDVTLQGK</sequence>
<evidence type="ECO:0000256" key="1">
    <source>
        <dbReference type="SAM" id="SignalP"/>
    </source>
</evidence>
<organism evidence="2 3">
    <name type="scientific">Edaphobacter aggregans</name>
    <dbReference type="NCBI Taxonomy" id="570835"/>
    <lineage>
        <taxon>Bacteria</taxon>
        <taxon>Pseudomonadati</taxon>
        <taxon>Acidobacteriota</taxon>
        <taxon>Terriglobia</taxon>
        <taxon>Terriglobales</taxon>
        <taxon>Acidobacteriaceae</taxon>
        <taxon>Edaphobacter</taxon>
    </lineage>
</organism>
<name>A0A428ME05_9BACT</name>